<protein>
    <submittedName>
        <fullName evidence="1">Uncharacterized protein</fullName>
    </submittedName>
</protein>
<evidence type="ECO:0000313" key="1">
    <source>
        <dbReference type="EMBL" id="QFS48900.1"/>
    </source>
</evidence>
<proteinExistence type="predicted"/>
<gene>
    <name evidence="1" type="ORF">GXM_06394</name>
</gene>
<name>A0A5P8W8B5_9NOSO</name>
<dbReference type="EMBL" id="CP045226">
    <property type="protein sequence ID" value="QFS48900.1"/>
    <property type="molecule type" value="Genomic_DNA"/>
</dbReference>
<evidence type="ECO:0000313" key="2">
    <source>
        <dbReference type="Proteomes" id="UP000326678"/>
    </source>
</evidence>
<dbReference type="KEGG" id="nsh:GXM_06394"/>
<keyword evidence="2" id="KW-1185">Reference proteome</keyword>
<organism evidence="1 2">
    <name type="scientific">Nostoc sphaeroides CCNUC1</name>
    <dbReference type="NCBI Taxonomy" id="2653204"/>
    <lineage>
        <taxon>Bacteria</taxon>
        <taxon>Bacillati</taxon>
        <taxon>Cyanobacteriota</taxon>
        <taxon>Cyanophyceae</taxon>
        <taxon>Nostocales</taxon>
        <taxon>Nostocaceae</taxon>
        <taxon>Nostoc</taxon>
    </lineage>
</organism>
<dbReference type="Proteomes" id="UP000326678">
    <property type="component" value="Chromosome Gxm1"/>
</dbReference>
<dbReference type="AlphaFoldDB" id="A0A5P8W8B5"/>
<reference evidence="1 2" key="1">
    <citation type="submission" date="2019-10" db="EMBL/GenBank/DDBJ databases">
        <title>Genomic and transcriptomic insights into the perfect genentic adaptation of a filamentous nitrogen-fixing cyanobacterium to rice fields.</title>
        <authorList>
            <person name="Chen Z."/>
        </authorList>
    </citation>
    <scope>NUCLEOTIDE SEQUENCE [LARGE SCALE GENOMIC DNA]</scope>
    <source>
        <strain evidence="1">CCNUC1</strain>
    </source>
</reference>
<accession>A0A5P8W8B5</accession>
<sequence length="43" mass="5090">MALAKFYYGNLNAWIVRSLRPIYSDEMIMSSVIVRIHYKNHTS</sequence>